<name>A0ABM0M6Q0_SACKO</name>
<reference evidence="3" key="1">
    <citation type="submission" date="2025-08" db="UniProtKB">
        <authorList>
            <consortium name="RefSeq"/>
        </authorList>
    </citation>
    <scope>IDENTIFICATION</scope>
    <source>
        <tissue evidence="3">Testes</tissue>
    </source>
</reference>
<dbReference type="GeneID" id="102806321"/>
<dbReference type="RefSeq" id="XP_006815691.1">
    <property type="nucleotide sequence ID" value="XM_006815628.1"/>
</dbReference>
<sequence length="482" mass="55364">MKPASVSCFIIPADPELFLHVVFTGFVCTLCVIYSDQLPELLEEFVTAAVTIYFEAVRVMVLAMNIHVIIVAIQEIKKSDKKRQAPSSLTQIRSELGRPSSNREEKKSLTSFAVFIKNFIIEFSRMLWDFAGRSHSVNNAESRSHKPADILARLDNFLLRPPGRYQRQLEPIYENDFFDANDNNRENCTRTALSLSELHSSDNINFDINDMPDDILTRLENFFQKSPKQQSELVHISDVFDHTSDIHEELPESVSPAQLHYHDTMDCDVNDMSEDIQTRLVQFFQRPPGEFGQKTEPVYIDDSFYYSDDICEDLKQTSPQLHYHDAIDCSINDMSEDIQTRLDNFLLRPPGDNVSTHANSLQTVSSPHLHYHDAMASDDMPDDITNYDMPDDITNYDMPDDITDYDMPDNTSLLHNSSFDSLSISTGDSDTSQSTEKLRSRLWANFRRRKVFGKFRSKHKGYDMLNKDEPEDASLNGFLETE</sequence>
<evidence type="ECO:0000313" key="3">
    <source>
        <dbReference type="RefSeq" id="XP_006815691.1"/>
    </source>
</evidence>
<feature type="region of interest" description="Disordered" evidence="1">
    <location>
        <begin position="373"/>
        <end position="392"/>
    </location>
</feature>
<keyword evidence="2" id="KW-1185">Reference proteome</keyword>
<dbReference type="Proteomes" id="UP000694865">
    <property type="component" value="Unplaced"/>
</dbReference>
<evidence type="ECO:0000313" key="2">
    <source>
        <dbReference type="Proteomes" id="UP000694865"/>
    </source>
</evidence>
<organism evidence="2 3">
    <name type="scientific">Saccoglossus kowalevskii</name>
    <name type="common">Acorn worm</name>
    <dbReference type="NCBI Taxonomy" id="10224"/>
    <lineage>
        <taxon>Eukaryota</taxon>
        <taxon>Metazoa</taxon>
        <taxon>Hemichordata</taxon>
        <taxon>Enteropneusta</taxon>
        <taxon>Harrimaniidae</taxon>
        <taxon>Saccoglossus</taxon>
    </lineage>
</organism>
<accession>A0ABM0M6Q0</accession>
<proteinExistence type="predicted"/>
<gene>
    <name evidence="3" type="primary">LOC102806321</name>
</gene>
<evidence type="ECO:0000256" key="1">
    <source>
        <dbReference type="SAM" id="MobiDB-lite"/>
    </source>
</evidence>
<protein>
    <submittedName>
        <fullName evidence="3">Uncharacterized protein LOC102806321</fullName>
    </submittedName>
</protein>